<evidence type="ECO:0000313" key="2">
    <source>
        <dbReference type="EMBL" id="SFE09457.1"/>
    </source>
</evidence>
<organism evidence="2 3">
    <name type="scientific">Paracidovorax konjaci</name>
    <dbReference type="NCBI Taxonomy" id="32040"/>
    <lineage>
        <taxon>Bacteria</taxon>
        <taxon>Pseudomonadati</taxon>
        <taxon>Pseudomonadota</taxon>
        <taxon>Betaproteobacteria</taxon>
        <taxon>Burkholderiales</taxon>
        <taxon>Comamonadaceae</taxon>
        <taxon>Paracidovorax</taxon>
    </lineage>
</organism>
<dbReference type="AlphaFoldDB" id="A0A1I1XQ60"/>
<dbReference type="EMBL" id="FOMQ01000014">
    <property type="protein sequence ID" value="SFE09457.1"/>
    <property type="molecule type" value="Genomic_DNA"/>
</dbReference>
<dbReference type="STRING" id="32040.SAMN04489710_11449"/>
<reference evidence="3" key="1">
    <citation type="submission" date="2016-10" db="EMBL/GenBank/DDBJ databases">
        <authorList>
            <person name="Varghese N."/>
            <person name="Submissions S."/>
        </authorList>
    </citation>
    <scope>NUCLEOTIDE SEQUENCE [LARGE SCALE GENOMIC DNA]</scope>
    <source>
        <strain evidence="3">DSM 7481</strain>
    </source>
</reference>
<evidence type="ECO:0000313" key="3">
    <source>
        <dbReference type="Proteomes" id="UP000199517"/>
    </source>
</evidence>
<proteinExistence type="predicted"/>
<dbReference type="OrthoDB" id="8820767at2"/>
<dbReference type="Proteomes" id="UP000199517">
    <property type="component" value="Unassembled WGS sequence"/>
</dbReference>
<sequence length="75" mass="8405">MAIKSKPAALGHPVGAEKWAQIRAAERVSYSGPYGVAQPPQMSWKTDGIYTCPELRHRSRDDNHPSLISGRRVYR</sequence>
<name>A0A1I1XQ60_9BURK</name>
<feature type="compositionally biased region" description="Basic and acidic residues" evidence="1">
    <location>
        <begin position="55"/>
        <end position="64"/>
    </location>
</feature>
<gene>
    <name evidence="2" type="ORF">SAMN04489710_11449</name>
</gene>
<feature type="region of interest" description="Disordered" evidence="1">
    <location>
        <begin position="55"/>
        <end position="75"/>
    </location>
</feature>
<accession>A0A1I1XQ60</accession>
<dbReference type="RefSeq" id="WP_092955548.1">
    <property type="nucleotide sequence ID" value="NZ_FOMQ01000014.1"/>
</dbReference>
<protein>
    <submittedName>
        <fullName evidence="2">Uncharacterized protein</fullName>
    </submittedName>
</protein>
<keyword evidence="3" id="KW-1185">Reference proteome</keyword>
<evidence type="ECO:0000256" key="1">
    <source>
        <dbReference type="SAM" id="MobiDB-lite"/>
    </source>
</evidence>